<dbReference type="Proteomes" id="UP000029867">
    <property type="component" value="Unassembled WGS sequence"/>
</dbReference>
<dbReference type="InterPro" id="IPR036389">
    <property type="entry name" value="RNase_III_sf"/>
</dbReference>
<dbReference type="AlphaFoldDB" id="A0A099P653"/>
<dbReference type="SUPFAM" id="SSF54768">
    <property type="entry name" value="dsRNA-binding domain-like"/>
    <property type="match status" value="2"/>
</dbReference>
<dbReference type="InterPro" id="IPR000999">
    <property type="entry name" value="RNase_III_dom"/>
</dbReference>
<feature type="compositionally biased region" description="Polar residues" evidence="5">
    <location>
        <begin position="151"/>
        <end position="166"/>
    </location>
</feature>
<gene>
    <name evidence="7" type="ORF">JL09_g1046</name>
</gene>
<reference evidence="8" key="1">
    <citation type="journal article" date="2014" name="Microb. Cell Fact.">
        <title>Exploiting Issatchenkia orientalis SD108 for succinic acid production.</title>
        <authorList>
            <person name="Xiao H."/>
            <person name="Shao Z."/>
            <person name="Jiang Y."/>
            <person name="Dole S."/>
            <person name="Zhao H."/>
        </authorList>
    </citation>
    <scope>NUCLEOTIDE SEQUENCE [LARGE SCALE GENOMIC DNA]</scope>
    <source>
        <strain evidence="8">SD108</strain>
    </source>
</reference>
<dbReference type="Pfam" id="PF18497">
    <property type="entry name" value="RNase_3_N"/>
    <property type="match status" value="1"/>
</dbReference>
<feature type="domain" description="RNase III" evidence="6">
    <location>
        <begin position="218"/>
        <end position="355"/>
    </location>
</feature>
<dbReference type="GO" id="GO:0005654">
    <property type="term" value="C:nucleoplasm"/>
    <property type="evidence" value="ECO:0007669"/>
    <property type="project" value="TreeGrafter"/>
</dbReference>
<comment type="caution">
    <text evidence="7">The sequence shown here is derived from an EMBL/GenBank/DDBJ whole genome shotgun (WGS) entry which is preliminary data.</text>
</comment>
<evidence type="ECO:0000256" key="2">
    <source>
        <dbReference type="ARBA" id="ARBA00022759"/>
    </source>
</evidence>
<dbReference type="EMBL" id="JQFK01000006">
    <property type="protein sequence ID" value="KGK39722.1"/>
    <property type="molecule type" value="Genomic_DNA"/>
</dbReference>
<keyword evidence="3" id="KW-0378">Hydrolase</keyword>
<sequence>MQSSNCTDVLSELKDAVQNVRTGLRKVLDIAPNRTLYQILLDSTKNPLLQSILSIPDESHLTQNDIIFAIELKEMYDTGRLEILEYLIKGDIEQIKTCNGNTKQETFENNSPNDSSSKFHEDNIPNYKEKLETCDGTEIFIEEVGKDKVRNSNSFESTPDNISSSNCRKDETRSAVDQRDAETEKEVNSNAKEPDSYISELFTSDVMRSEMYVPEELVYKRDRKWGLLKQEELPQAPSIEDPELLRKVFSHQSIVNYLNISPEFKVQLHNERLEFLGDALLQFVTSMIIYERFPNFSEGQLSILRSTIVSNSSLLKWSQMYGFDKQLRKNLIDSSILAGNNKLYADIFEAYLGGIAEQYMMETSEGETNVNDFMKGWFEVKSWIEELSENHIRGFDPSIVFKMQYSKSSKQDLRLLLGQNNNPDYIRVNLSNKRILSCIKVNNKVYGYGIGTSNKEADARAAVDAISNPEIRKICPEDIWDRFESNVGLNEKGGLKLRQYPTKVTSHELQILKKEIAIKFKNGDIKLLASENNPNSLLITNQDRMEVAEKRDSILSIDNTEGESDTSQIEESKEVFEHSRNRPTLADDCMEQKKRVKEKVSARQKKEKQRKPQIEMVKEQEMKNFKESTQYYSKEYTLGRGGVFGSESAKVRKGKQKKRRGICRNAAFEVVDNDNNDGRSDTFIIECHEVYESCDEIDVESKNRIYAAYDRRGSNPNFRIYRTTNDEYLSELWFGSLQIVSYGLDKNKKKASQKAAMLACKREDYYGLDDSNENDP</sequence>
<keyword evidence="4" id="KW-0694">RNA-binding</keyword>
<dbReference type="InterPro" id="IPR014720">
    <property type="entry name" value="dsRBD_dom"/>
</dbReference>
<keyword evidence="2" id="KW-0255">Endonuclease</keyword>
<protein>
    <recommendedName>
        <fullName evidence="6">RNase III domain-containing protein</fullName>
    </recommendedName>
</protein>
<dbReference type="GO" id="GO:0003723">
    <property type="term" value="F:RNA binding"/>
    <property type="evidence" value="ECO:0007669"/>
    <property type="project" value="UniProtKB-KW"/>
</dbReference>
<dbReference type="VEuPathDB" id="FungiDB:C5L36_0B05520"/>
<feature type="region of interest" description="Disordered" evidence="5">
    <location>
        <begin position="558"/>
        <end position="580"/>
    </location>
</feature>
<dbReference type="InterPro" id="IPR040540">
    <property type="entry name" value="RNase_3_N"/>
</dbReference>
<dbReference type="SUPFAM" id="SSF69065">
    <property type="entry name" value="RNase III domain-like"/>
    <property type="match status" value="1"/>
</dbReference>
<evidence type="ECO:0000313" key="8">
    <source>
        <dbReference type="Proteomes" id="UP000029867"/>
    </source>
</evidence>
<dbReference type="PANTHER" id="PTHR11207:SF0">
    <property type="entry name" value="RIBONUCLEASE 3"/>
    <property type="match status" value="1"/>
</dbReference>
<dbReference type="PROSITE" id="PS00517">
    <property type="entry name" value="RNASE_3_1"/>
    <property type="match status" value="1"/>
</dbReference>
<dbReference type="GO" id="GO:0034475">
    <property type="term" value="P:U4 snRNA 3'-end processing"/>
    <property type="evidence" value="ECO:0007669"/>
    <property type="project" value="TreeGrafter"/>
</dbReference>
<feature type="region of interest" description="Disordered" evidence="5">
    <location>
        <begin position="150"/>
        <end position="192"/>
    </location>
</feature>
<dbReference type="SMART" id="SM00535">
    <property type="entry name" value="RIBOc"/>
    <property type="match status" value="1"/>
</dbReference>
<evidence type="ECO:0000313" key="7">
    <source>
        <dbReference type="EMBL" id="KGK39722.1"/>
    </source>
</evidence>
<feature type="compositionally biased region" description="Polar residues" evidence="5">
    <location>
        <begin position="102"/>
        <end position="116"/>
    </location>
</feature>
<dbReference type="Gene3D" id="1.10.1520.10">
    <property type="entry name" value="Ribonuclease III domain"/>
    <property type="match status" value="1"/>
</dbReference>
<dbReference type="PANTHER" id="PTHR11207">
    <property type="entry name" value="RIBONUCLEASE III"/>
    <property type="match status" value="1"/>
</dbReference>
<feature type="region of interest" description="Disordered" evidence="5">
    <location>
        <begin position="102"/>
        <end position="122"/>
    </location>
</feature>
<dbReference type="Pfam" id="PF00636">
    <property type="entry name" value="Ribonuclease_3"/>
    <property type="match status" value="1"/>
</dbReference>
<feature type="compositionally biased region" description="Basic and acidic residues" evidence="5">
    <location>
        <begin position="570"/>
        <end position="580"/>
    </location>
</feature>
<dbReference type="GO" id="GO:0006364">
    <property type="term" value="P:rRNA processing"/>
    <property type="evidence" value="ECO:0007669"/>
    <property type="project" value="TreeGrafter"/>
</dbReference>
<evidence type="ECO:0000256" key="5">
    <source>
        <dbReference type="SAM" id="MobiDB-lite"/>
    </source>
</evidence>
<dbReference type="eggNOG" id="KOG1817">
    <property type="taxonomic scope" value="Eukaryota"/>
</dbReference>
<dbReference type="Gene3D" id="3.30.160.20">
    <property type="match status" value="2"/>
</dbReference>
<proteinExistence type="predicted"/>
<dbReference type="GO" id="GO:0006369">
    <property type="term" value="P:termination of RNA polymerase II transcription"/>
    <property type="evidence" value="ECO:0007669"/>
    <property type="project" value="TreeGrafter"/>
</dbReference>
<dbReference type="PROSITE" id="PS50142">
    <property type="entry name" value="RNASE_3_2"/>
    <property type="match status" value="1"/>
</dbReference>
<feature type="compositionally biased region" description="Basic and acidic residues" evidence="5">
    <location>
        <begin position="167"/>
        <end position="192"/>
    </location>
</feature>
<dbReference type="GO" id="GO:0004525">
    <property type="term" value="F:ribonuclease III activity"/>
    <property type="evidence" value="ECO:0007669"/>
    <property type="project" value="InterPro"/>
</dbReference>
<evidence type="ECO:0000259" key="6">
    <source>
        <dbReference type="PROSITE" id="PS50142"/>
    </source>
</evidence>
<name>A0A099P653_PICKU</name>
<keyword evidence="1" id="KW-0540">Nuclease</keyword>
<accession>A0A099P653</accession>
<dbReference type="CDD" id="cd00593">
    <property type="entry name" value="RIBOc"/>
    <property type="match status" value="1"/>
</dbReference>
<dbReference type="HOGENOM" id="CLU_360577_0_0_1"/>
<evidence type="ECO:0000256" key="1">
    <source>
        <dbReference type="ARBA" id="ARBA00022722"/>
    </source>
</evidence>
<dbReference type="Pfam" id="PF00035">
    <property type="entry name" value="dsrm"/>
    <property type="match status" value="2"/>
</dbReference>
<organism evidence="7 8">
    <name type="scientific">Pichia kudriavzevii</name>
    <name type="common">Yeast</name>
    <name type="synonym">Issatchenkia orientalis</name>
    <dbReference type="NCBI Taxonomy" id="4909"/>
    <lineage>
        <taxon>Eukaryota</taxon>
        <taxon>Fungi</taxon>
        <taxon>Dikarya</taxon>
        <taxon>Ascomycota</taxon>
        <taxon>Saccharomycotina</taxon>
        <taxon>Pichiomycetes</taxon>
        <taxon>Pichiales</taxon>
        <taxon>Pichiaceae</taxon>
        <taxon>Pichia</taxon>
    </lineage>
</organism>
<evidence type="ECO:0000256" key="3">
    <source>
        <dbReference type="ARBA" id="ARBA00022801"/>
    </source>
</evidence>
<evidence type="ECO:0000256" key="4">
    <source>
        <dbReference type="ARBA" id="ARBA00022884"/>
    </source>
</evidence>